<evidence type="ECO:0000313" key="2">
    <source>
        <dbReference type="Proteomes" id="UP000824102"/>
    </source>
</evidence>
<comment type="caution">
    <text evidence="1">The sequence shown here is derived from an EMBL/GenBank/DDBJ whole genome shotgun (WGS) entry which is preliminary data.</text>
</comment>
<organism evidence="1 2">
    <name type="scientific">Candidatus Gallimonas intestinavium</name>
    <dbReference type="NCBI Taxonomy" id="2838603"/>
    <lineage>
        <taxon>Bacteria</taxon>
        <taxon>Bacillati</taxon>
        <taxon>Bacillota</taxon>
        <taxon>Clostridia</taxon>
        <taxon>Candidatus Gallimonas</taxon>
    </lineage>
</organism>
<reference evidence="1" key="1">
    <citation type="journal article" date="2021" name="PeerJ">
        <title>Extensive microbial diversity within the chicken gut microbiome revealed by metagenomics and culture.</title>
        <authorList>
            <person name="Gilroy R."/>
            <person name="Ravi A."/>
            <person name="Getino M."/>
            <person name="Pursley I."/>
            <person name="Horton D.L."/>
            <person name="Alikhan N.F."/>
            <person name="Baker D."/>
            <person name="Gharbi K."/>
            <person name="Hall N."/>
            <person name="Watson M."/>
            <person name="Adriaenssens E.M."/>
            <person name="Foster-Nyarko E."/>
            <person name="Jarju S."/>
            <person name="Secka A."/>
            <person name="Antonio M."/>
            <person name="Oren A."/>
            <person name="Chaudhuri R.R."/>
            <person name="La Ragione R."/>
            <person name="Hildebrand F."/>
            <person name="Pallen M.J."/>
        </authorList>
    </citation>
    <scope>NUCLEOTIDE SEQUENCE</scope>
    <source>
        <strain evidence="1">ChiW7-2402</strain>
    </source>
</reference>
<dbReference type="EMBL" id="DXBB01000078">
    <property type="protein sequence ID" value="HIZ73061.1"/>
    <property type="molecule type" value="Genomic_DNA"/>
</dbReference>
<accession>A0A9D2G697</accession>
<reference evidence="1" key="2">
    <citation type="submission" date="2021-04" db="EMBL/GenBank/DDBJ databases">
        <authorList>
            <person name="Gilroy R."/>
        </authorList>
    </citation>
    <scope>NUCLEOTIDE SEQUENCE</scope>
    <source>
        <strain evidence="1">ChiW7-2402</strain>
    </source>
</reference>
<proteinExistence type="predicted"/>
<dbReference type="Proteomes" id="UP000824102">
    <property type="component" value="Unassembled WGS sequence"/>
</dbReference>
<dbReference type="AlphaFoldDB" id="A0A9D2G697"/>
<name>A0A9D2G697_9FIRM</name>
<protein>
    <submittedName>
        <fullName evidence="1">Stage III sporulation protein AF</fullName>
    </submittedName>
</protein>
<evidence type="ECO:0000313" key="1">
    <source>
        <dbReference type="EMBL" id="HIZ73061.1"/>
    </source>
</evidence>
<gene>
    <name evidence="1" type="ORF">H9964_05740</name>
</gene>
<sequence length="152" mass="16244">MQAYLLSVAGAVLLSAVVSILVPEGRLGPVIRGVAKLVTLLLLVSPVISLLRGASFSVEETALEEDADFLSYCTERVEEHDETSVESWLLEEYGISAVADVDLAADGSYSAKYVTVTVSDFGIYEGEAHIDISLQIEAALSERFGCEAEVLS</sequence>